<comment type="caution">
    <text evidence="1">The sequence shown here is derived from an EMBL/GenBank/DDBJ whole genome shotgun (WGS) entry which is preliminary data.</text>
</comment>
<protein>
    <submittedName>
        <fullName evidence="1">Uncharacterized protein</fullName>
    </submittedName>
</protein>
<dbReference type="AlphaFoldDB" id="A0A8S1NZK2"/>
<proteinExistence type="predicted"/>
<gene>
    <name evidence="1" type="ORF">PPRIM_AZ9-3.1.T0920077</name>
</gene>
<dbReference type="EMBL" id="CAJJDM010000095">
    <property type="protein sequence ID" value="CAD8093014.1"/>
    <property type="molecule type" value="Genomic_DNA"/>
</dbReference>
<name>A0A8S1NZK2_PARPR</name>
<sequence>MGGIQLLNIKILKMSSALLKIQSNLIKNYEMYKEFTIKQINQIQGIHIQFKQKIELCEKQVVSVNFLNLIKSITLIQDMPDQKQYQAQLLLNLLVILVKMQQQ</sequence>
<evidence type="ECO:0000313" key="2">
    <source>
        <dbReference type="Proteomes" id="UP000688137"/>
    </source>
</evidence>
<evidence type="ECO:0000313" key="1">
    <source>
        <dbReference type="EMBL" id="CAD8093014.1"/>
    </source>
</evidence>
<keyword evidence="2" id="KW-1185">Reference proteome</keyword>
<accession>A0A8S1NZK2</accession>
<reference evidence="1" key="1">
    <citation type="submission" date="2021-01" db="EMBL/GenBank/DDBJ databases">
        <authorList>
            <consortium name="Genoscope - CEA"/>
            <person name="William W."/>
        </authorList>
    </citation>
    <scope>NUCLEOTIDE SEQUENCE</scope>
</reference>
<dbReference type="Proteomes" id="UP000688137">
    <property type="component" value="Unassembled WGS sequence"/>
</dbReference>
<organism evidence="1 2">
    <name type="scientific">Paramecium primaurelia</name>
    <dbReference type="NCBI Taxonomy" id="5886"/>
    <lineage>
        <taxon>Eukaryota</taxon>
        <taxon>Sar</taxon>
        <taxon>Alveolata</taxon>
        <taxon>Ciliophora</taxon>
        <taxon>Intramacronucleata</taxon>
        <taxon>Oligohymenophorea</taxon>
        <taxon>Peniculida</taxon>
        <taxon>Parameciidae</taxon>
        <taxon>Paramecium</taxon>
    </lineage>
</organism>